<name>A0AA88W5J5_9ASTE</name>
<keyword evidence="2" id="KW-1185">Reference proteome</keyword>
<evidence type="ECO:0000313" key="1">
    <source>
        <dbReference type="EMBL" id="KAK3021486.1"/>
    </source>
</evidence>
<dbReference type="Proteomes" id="UP001188597">
    <property type="component" value="Unassembled WGS sequence"/>
</dbReference>
<comment type="caution">
    <text evidence="1">The sequence shown here is derived from an EMBL/GenBank/DDBJ whole genome shotgun (WGS) entry which is preliminary data.</text>
</comment>
<gene>
    <name evidence="1" type="ORF">RJ639_045869</name>
</gene>
<evidence type="ECO:0000313" key="2">
    <source>
        <dbReference type="Proteomes" id="UP001188597"/>
    </source>
</evidence>
<protein>
    <submittedName>
        <fullName evidence="1">Uncharacterized protein</fullName>
    </submittedName>
</protein>
<proteinExistence type="predicted"/>
<dbReference type="EMBL" id="JAVXUP010000757">
    <property type="protein sequence ID" value="KAK3021486.1"/>
    <property type="molecule type" value="Genomic_DNA"/>
</dbReference>
<reference evidence="1" key="1">
    <citation type="submission" date="2022-12" db="EMBL/GenBank/DDBJ databases">
        <title>Draft genome assemblies for two species of Escallonia (Escalloniales).</title>
        <authorList>
            <person name="Chanderbali A."/>
            <person name="Dervinis C."/>
            <person name="Anghel I."/>
            <person name="Soltis D."/>
            <person name="Soltis P."/>
            <person name="Zapata F."/>
        </authorList>
    </citation>
    <scope>NUCLEOTIDE SEQUENCE</scope>
    <source>
        <strain evidence="1">UCBG64.0493</strain>
        <tissue evidence="1">Leaf</tissue>
    </source>
</reference>
<sequence>FLFSFLITAQTQAQIQIQTQNPLNRNKQIIDNNNNNKKEQQKKKFLARQKHVLLLCGRARATGAAGGEGRCGAVHKLRFTRRPRGVRQGPQTLLRPRLAAPGQRAAHALRQLRPLLPPFFSPPPPPLPAAPDVLRCQFCAREVDAEFNFCPFCGSAL</sequence>
<feature type="non-terminal residue" evidence="1">
    <location>
        <position position="1"/>
    </location>
</feature>
<dbReference type="AlphaFoldDB" id="A0AA88W5J5"/>
<organism evidence="1 2">
    <name type="scientific">Escallonia herrerae</name>
    <dbReference type="NCBI Taxonomy" id="1293975"/>
    <lineage>
        <taxon>Eukaryota</taxon>
        <taxon>Viridiplantae</taxon>
        <taxon>Streptophyta</taxon>
        <taxon>Embryophyta</taxon>
        <taxon>Tracheophyta</taxon>
        <taxon>Spermatophyta</taxon>
        <taxon>Magnoliopsida</taxon>
        <taxon>eudicotyledons</taxon>
        <taxon>Gunneridae</taxon>
        <taxon>Pentapetalae</taxon>
        <taxon>asterids</taxon>
        <taxon>campanulids</taxon>
        <taxon>Escalloniales</taxon>
        <taxon>Escalloniaceae</taxon>
        <taxon>Escallonia</taxon>
    </lineage>
</organism>
<accession>A0AA88W5J5</accession>